<dbReference type="GO" id="GO:0071111">
    <property type="term" value="F:cyclic-guanylate-specific phosphodiesterase activity"/>
    <property type="evidence" value="ECO:0007669"/>
    <property type="project" value="InterPro"/>
</dbReference>
<dbReference type="SUPFAM" id="SSF141868">
    <property type="entry name" value="EAL domain-like"/>
    <property type="match status" value="1"/>
</dbReference>
<dbReference type="Proteomes" id="UP000675121">
    <property type="component" value="Unassembled WGS sequence"/>
</dbReference>
<sequence length="374" mass="41260">MESGAKMNSGSRLLVEVRNRGDILRVYGADFAMSMDRELVMRARELYGAQAQVRRVSDGRFQIAWEGVSPFGQIPGGRVGCAQSLLATLGERVKRMPGVAWLAELGAEWIGCDLPVQAGGVMLGEDLTVQAARDMEISEMVREAISEARFSIASQPVCNVEDPDLVLYRECLTRMHDREGCVVFPGSFIPSLERSGLIRWFDRYVVRRVISLLRERADLSLGVNISALSVVDDVLWESTLIDLLEAPDVARRLVFEITETAQLERGRGRFFANRLKQLGCRIAIDDFGAGYGVDTGIEIHSPDVVKIDGSFLSRAVEGEEKTSYLTRIVSLASDIAPLVVVEGVASEEDLQRVRGSGAVWAQGYYYGNQCSMPD</sequence>
<dbReference type="PANTHER" id="PTHR33121:SF23">
    <property type="entry name" value="CYCLIC DI-GMP PHOSPHODIESTERASE PDEB"/>
    <property type="match status" value="1"/>
</dbReference>
<dbReference type="InterPro" id="IPR050706">
    <property type="entry name" value="Cyclic-di-GMP_PDE-like"/>
</dbReference>
<name>A0A9N8R2F0_9BURK</name>
<accession>A0A9N8R2F0</accession>
<gene>
    <name evidence="2" type="ORF">R70211_05387</name>
</gene>
<feature type="domain" description="EAL" evidence="1">
    <location>
        <begin position="134"/>
        <end position="374"/>
    </location>
</feature>
<dbReference type="Gene3D" id="3.20.20.450">
    <property type="entry name" value="EAL domain"/>
    <property type="match status" value="1"/>
</dbReference>
<dbReference type="PROSITE" id="PS50883">
    <property type="entry name" value="EAL"/>
    <property type="match status" value="1"/>
</dbReference>
<dbReference type="EMBL" id="CAJNAS010000016">
    <property type="protein sequence ID" value="CAE6935859.1"/>
    <property type="molecule type" value="Genomic_DNA"/>
</dbReference>
<evidence type="ECO:0000259" key="1">
    <source>
        <dbReference type="PROSITE" id="PS50883"/>
    </source>
</evidence>
<dbReference type="SMART" id="SM00052">
    <property type="entry name" value="EAL"/>
    <property type="match status" value="1"/>
</dbReference>
<dbReference type="InterPro" id="IPR001633">
    <property type="entry name" value="EAL_dom"/>
</dbReference>
<comment type="caution">
    <text evidence="2">The sequence shown here is derived from an EMBL/GenBank/DDBJ whole genome shotgun (WGS) entry which is preliminary data.</text>
</comment>
<evidence type="ECO:0000313" key="2">
    <source>
        <dbReference type="EMBL" id="CAE6935859.1"/>
    </source>
</evidence>
<dbReference type="Pfam" id="PF00563">
    <property type="entry name" value="EAL"/>
    <property type="match status" value="1"/>
</dbReference>
<dbReference type="PANTHER" id="PTHR33121">
    <property type="entry name" value="CYCLIC DI-GMP PHOSPHODIESTERASE PDEF"/>
    <property type="match status" value="1"/>
</dbReference>
<dbReference type="CDD" id="cd01948">
    <property type="entry name" value="EAL"/>
    <property type="match status" value="1"/>
</dbReference>
<keyword evidence="3" id="KW-1185">Reference proteome</keyword>
<evidence type="ECO:0000313" key="3">
    <source>
        <dbReference type="Proteomes" id="UP000675121"/>
    </source>
</evidence>
<dbReference type="AlphaFoldDB" id="A0A9N8R2F0"/>
<dbReference type="InterPro" id="IPR035919">
    <property type="entry name" value="EAL_sf"/>
</dbReference>
<organism evidence="2 3">
    <name type="scientific">Paraburkholderia domus</name>
    <dbReference type="NCBI Taxonomy" id="2793075"/>
    <lineage>
        <taxon>Bacteria</taxon>
        <taxon>Pseudomonadati</taxon>
        <taxon>Pseudomonadota</taxon>
        <taxon>Betaproteobacteria</taxon>
        <taxon>Burkholderiales</taxon>
        <taxon>Burkholderiaceae</taxon>
        <taxon>Paraburkholderia</taxon>
    </lineage>
</organism>
<protein>
    <recommendedName>
        <fullName evidence="1">EAL domain-containing protein</fullName>
    </recommendedName>
</protein>
<proteinExistence type="predicted"/>
<reference evidence="2" key="1">
    <citation type="submission" date="2021-02" db="EMBL/GenBank/DDBJ databases">
        <authorList>
            <person name="Vanwijnsberghe S."/>
        </authorList>
    </citation>
    <scope>NUCLEOTIDE SEQUENCE</scope>
    <source>
        <strain evidence="2">R-70211</strain>
    </source>
</reference>